<evidence type="ECO:0000313" key="2">
    <source>
        <dbReference type="EMBL" id="EGZ50909.1"/>
    </source>
</evidence>
<evidence type="ECO:0000256" key="1">
    <source>
        <dbReference type="SAM" id="MobiDB-lite"/>
    </source>
</evidence>
<comment type="caution">
    <text evidence="2">The sequence shown here is derived from an EMBL/GenBank/DDBJ whole genome shotgun (WGS) entry which is preliminary data.</text>
</comment>
<proteinExistence type="predicted"/>
<dbReference type="HOGENOM" id="CLU_1921541_0_0_4"/>
<evidence type="ECO:0000313" key="3">
    <source>
        <dbReference type="Proteomes" id="UP000005336"/>
    </source>
</evidence>
<feature type="non-terminal residue" evidence="2">
    <location>
        <position position="1"/>
    </location>
</feature>
<dbReference type="PATRIC" id="fig|1030841.3.peg.469"/>
<dbReference type="STRING" id="1030841.HMPREF9370_0474"/>
<accession>G4CN15</accession>
<reference evidence="2 3" key="1">
    <citation type="submission" date="2011-06" db="EMBL/GenBank/DDBJ databases">
        <authorList>
            <person name="Muzny D."/>
            <person name="Qin X."/>
            <person name="Deng J."/>
            <person name="Jiang H."/>
            <person name="Liu Y."/>
            <person name="Qu J."/>
            <person name="Song X.-Z."/>
            <person name="Zhang L."/>
            <person name="Thornton R."/>
            <person name="Coyle M."/>
            <person name="Francisco L."/>
            <person name="Jackson L."/>
            <person name="Javaid M."/>
            <person name="Korchina V."/>
            <person name="Kovar C."/>
            <person name="Mata R."/>
            <person name="Mathew T."/>
            <person name="Ngo R."/>
            <person name="Nguyen L."/>
            <person name="Nguyen N."/>
            <person name="Okwuonu G."/>
            <person name="Ongeri F."/>
            <person name="Pham C."/>
            <person name="Simmons D."/>
            <person name="Wilczek-Boney K."/>
            <person name="Hale W."/>
            <person name="Jakkamsetti A."/>
            <person name="Pham P."/>
            <person name="Ruth R."/>
            <person name="San Lucas F."/>
            <person name="Warren J."/>
            <person name="Zhang J."/>
            <person name="Zhao Z."/>
            <person name="Zhou C."/>
            <person name="Zhu D."/>
            <person name="Lee S."/>
            <person name="Bess C."/>
            <person name="Blankenburg K."/>
            <person name="Forbes L."/>
            <person name="Fu Q."/>
            <person name="Gubbala S."/>
            <person name="Hirani K."/>
            <person name="Jayaseelan J.C."/>
            <person name="Lara F."/>
            <person name="Munidasa M."/>
            <person name="Palculict T."/>
            <person name="Patil S."/>
            <person name="Pu L.-L."/>
            <person name="Saada N."/>
            <person name="Tang L."/>
            <person name="Weissenberger G."/>
            <person name="Zhu Y."/>
            <person name="Hemphill L."/>
            <person name="Shang Y."/>
            <person name="Youmans B."/>
            <person name="Ayvaz T."/>
            <person name="Ross M."/>
            <person name="Santibanez J."/>
            <person name="Aqrawi P."/>
            <person name="Gross S."/>
            <person name="Joshi V."/>
            <person name="Fowler G."/>
            <person name="Nazareth L."/>
            <person name="Reid J."/>
            <person name="Worley K."/>
            <person name="Petrosino J."/>
            <person name="Highlander S."/>
            <person name="Gibbs R."/>
        </authorList>
    </citation>
    <scope>NUCLEOTIDE SEQUENCE [LARGE SCALE GENOMIC DNA]</scope>
    <source>
        <strain evidence="2 3">9715</strain>
    </source>
</reference>
<sequence length="132" mass="15262">RLFQQNAKPYRNAYDLISEADFYRAFGKIEPERQRDVSENGQAEPSVGKEAALPPEERLQLAKHRYLMQGTTLTVSEKQTRSVLEHAMENLIHGLPPQVQMQARTNFYESQIQQQAQKYDMGSDLHNDSPER</sequence>
<keyword evidence="3" id="KW-1185">Reference proteome</keyword>
<dbReference type="Proteomes" id="UP000005336">
    <property type="component" value="Unassembled WGS sequence"/>
</dbReference>
<feature type="region of interest" description="Disordered" evidence="1">
    <location>
        <begin position="31"/>
        <end position="56"/>
    </location>
</feature>
<dbReference type="AlphaFoldDB" id="G4CN15"/>
<dbReference type="RefSeq" id="WP_009115620.1">
    <property type="nucleotide sequence ID" value="NZ_JH165159.1"/>
</dbReference>
<organism evidence="2 3">
    <name type="scientific">Neisseria wadsworthii 9715</name>
    <dbReference type="NCBI Taxonomy" id="1030841"/>
    <lineage>
        <taxon>Bacteria</taxon>
        <taxon>Pseudomonadati</taxon>
        <taxon>Pseudomonadota</taxon>
        <taxon>Betaproteobacteria</taxon>
        <taxon>Neisseriales</taxon>
        <taxon>Neisseriaceae</taxon>
        <taxon>Neisseria</taxon>
    </lineage>
</organism>
<name>G4CN15_9NEIS</name>
<protein>
    <submittedName>
        <fullName evidence="2">Uncharacterized protein</fullName>
    </submittedName>
</protein>
<dbReference type="EMBL" id="AGAZ01000019">
    <property type="protein sequence ID" value="EGZ50909.1"/>
    <property type="molecule type" value="Genomic_DNA"/>
</dbReference>
<gene>
    <name evidence="2" type="ORF">HMPREF9370_0474</name>
</gene>